<dbReference type="InterPro" id="IPR036249">
    <property type="entry name" value="Thioredoxin-like_sf"/>
</dbReference>
<accession>A0AA49JFB5</accession>
<evidence type="ECO:0000313" key="1">
    <source>
        <dbReference type="EMBL" id="WKN35319.1"/>
    </source>
</evidence>
<dbReference type="PANTHER" id="PTHR36057">
    <property type="match status" value="1"/>
</dbReference>
<dbReference type="PANTHER" id="PTHR36057:SF1">
    <property type="entry name" value="LIPOPROTEIN LIPID ATTACHMENT SITE-LIKE PROTEIN, PUTATIVE (DUF1223)-RELATED"/>
    <property type="match status" value="1"/>
</dbReference>
<dbReference type="EMBL" id="CP120682">
    <property type="protein sequence ID" value="WKN35319.1"/>
    <property type="molecule type" value="Genomic_DNA"/>
</dbReference>
<dbReference type="AlphaFoldDB" id="A0AA49JFB5"/>
<organism evidence="1">
    <name type="scientific">Roseihalotalea indica</name>
    <dbReference type="NCBI Taxonomy" id="2867963"/>
    <lineage>
        <taxon>Bacteria</taxon>
        <taxon>Pseudomonadati</taxon>
        <taxon>Bacteroidota</taxon>
        <taxon>Cytophagia</taxon>
        <taxon>Cytophagales</taxon>
        <taxon>Catalimonadaceae</taxon>
        <taxon>Roseihalotalea</taxon>
    </lineage>
</organism>
<proteinExistence type="predicted"/>
<reference evidence="1" key="2">
    <citation type="journal article" date="2024" name="Antonie Van Leeuwenhoek">
        <title>Roseihalotalea indica gen. nov., sp. nov., a halophilic Bacteroidetes from mesopelagic Southwest Indian Ocean with higher carbohydrate metabolic potential.</title>
        <authorList>
            <person name="Chen B."/>
            <person name="Zhang M."/>
            <person name="Lin D."/>
            <person name="Ye J."/>
            <person name="Tang K."/>
        </authorList>
    </citation>
    <scope>NUCLEOTIDE SEQUENCE</scope>
    <source>
        <strain evidence="1">TK19036</strain>
    </source>
</reference>
<name>A0AA49JFB5_9BACT</name>
<protein>
    <submittedName>
        <fullName evidence="1">DUF1223 domain-containing protein</fullName>
    </submittedName>
</protein>
<gene>
    <name evidence="1" type="ORF">K4G66_23355</name>
</gene>
<dbReference type="InterPro" id="IPR010634">
    <property type="entry name" value="DUF1223"/>
</dbReference>
<dbReference type="Pfam" id="PF06764">
    <property type="entry name" value="DUF1223"/>
    <property type="match status" value="1"/>
</dbReference>
<dbReference type="SUPFAM" id="SSF52833">
    <property type="entry name" value="Thioredoxin-like"/>
    <property type="match status" value="1"/>
</dbReference>
<reference evidence="1" key="1">
    <citation type="journal article" date="2023" name="Comput. Struct. Biotechnol. J.">
        <title>Discovery of a novel marine Bacteroidetes with a rich repertoire of carbohydrate-active enzymes.</title>
        <authorList>
            <person name="Chen B."/>
            <person name="Liu G."/>
            <person name="Chen Q."/>
            <person name="Wang H."/>
            <person name="Liu L."/>
            <person name="Tang K."/>
        </authorList>
    </citation>
    <scope>NUCLEOTIDE SEQUENCE</scope>
    <source>
        <strain evidence="1">TK19036</strain>
    </source>
</reference>
<sequence>MKYFFAFLMILGIVSGFTWLSSSGIFQPSIPVENSAEKGIAVVELFTSEGCSSCPSADRLLQTIVEESEEKGLPVYALSFHVDYWNRLGWKDPFSNPAFSERQRQYVRIWHNAQVYTPQMVVNGAKGFVGSNRSQAQDAIKQAMHIETQANVSLQLSMMADSLEIAYEVSGSGKNRLLQIAVTEDSLATSVSRGENAGRTLQHTGVVRCFRTQPLQDSTNGRLQLAIAPDIIPENAQIIVYVQDASTLQIIGAQAHGLPVNVD</sequence>